<sequence>MRIAIVIGISNYKSIQPLPACAKDRDSIVNFLNATKKYDSILVLKGDGKSCHEDKQELVTFLKNHQGNKVEELLFYFSGHGDFDGTEFYYIWSDFDRDKKRQTSLQNEEVDTLLKNLNPEITFKIIDACHSGISYVKDADSISAYIKSNKNGFNKCYFLFSSQADQSSYASEEFSFFTKAFISSFRLNSGDIIRYKDIIDSISDEFDNRSYQKPYFVIQADFTEVYCEITENLISTLGKADSGKKDEDSSVDHRDKLKEAIQKEAERYITKEDAIIKVNSLNESSELINEGHEIWSYYTKALSFNKNYDGLPLFDQLLLWLQKNEKELFIEIKTVERIIKVPYPELSDDVKGKTNASRQSVKSQLHVARRIPNFPIKLISTVEFEFNSIVIQLLPKYPNLPKEEIYLIPLISKTQMKVFYARATYIEQSWGEYKIVLDNFKWNYIAFDLKPFEPVNQIKDKIIGPISIEILEDLRRKFLGLNTDSTITE</sequence>
<feature type="domain" description="Peptidase C14 caspase" evidence="1">
    <location>
        <begin position="1"/>
        <end position="216"/>
    </location>
</feature>
<protein>
    <submittedName>
        <fullName evidence="2">Caspase family protein</fullName>
    </submittedName>
</protein>
<dbReference type="Gene3D" id="3.40.50.1460">
    <property type="match status" value="1"/>
</dbReference>
<accession>A0A4R9GYU3</accession>
<dbReference type="EMBL" id="RQEY01000023">
    <property type="protein sequence ID" value="TGK36495.1"/>
    <property type="molecule type" value="Genomic_DNA"/>
</dbReference>
<reference evidence="2" key="1">
    <citation type="journal article" date="2019" name="PLoS Negl. Trop. Dis.">
        <title>Revisiting the worldwide diversity of Leptospira species in the environment.</title>
        <authorList>
            <person name="Vincent A.T."/>
            <person name="Schiettekatte O."/>
            <person name="Bourhy P."/>
            <person name="Veyrier F.J."/>
            <person name="Picardeau M."/>
        </authorList>
    </citation>
    <scope>NUCLEOTIDE SEQUENCE [LARGE SCALE GENOMIC DNA]</scope>
    <source>
        <strain evidence="2">201800301</strain>
    </source>
</reference>
<dbReference type="OrthoDB" id="9812126at2"/>
<dbReference type="InterPro" id="IPR011600">
    <property type="entry name" value="Pept_C14_caspase"/>
</dbReference>
<evidence type="ECO:0000259" key="1">
    <source>
        <dbReference type="Pfam" id="PF00656"/>
    </source>
</evidence>
<dbReference type="RefSeq" id="WP_135775746.1">
    <property type="nucleotide sequence ID" value="NZ_RQEY01000023.1"/>
</dbReference>
<dbReference type="AlphaFoldDB" id="A0A4R9GYU3"/>
<dbReference type="Pfam" id="PF00656">
    <property type="entry name" value="Peptidase_C14"/>
    <property type="match status" value="1"/>
</dbReference>
<gene>
    <name evidence="2" type="ORF">EHO65_16995</name>
</gene>
<keyword evidence="3" id="KW-1185">Reference proteome</keyword>
<dbReference type="GO" id="GO:0006508">
    <property type="term" value="P:proteolysis"/>
    <property type="evidence" value="ECO:0007669"/>
    <property type="project" value="InterPro"/>
</dbReference>
<evidence type="ECO:0000313" key="2">
    <source>
        <dbReference type="EMBL" id="TGK36495.1"/>
    </source>
</evidence>
<dbReference type="Proteomes" id="UP000298097">
    <property type="component" value="Unassembled WGS sequence"/>
</dbReference>
<organism evidence="2 3">
    <name type="scientific">Leptospira andrefontaineae</name>
    <dbReference type="NCBI Taxonomy" id="2484976"/>
    <lineage>
        <taxon>Bacteria</taxon>
        <taxon>Pseudomonadati</taxon>
        <taxon>Spirochaetota</taxon>
        <taxon>Spirochaetia</taxon>
        <taxon>Leptospirales</taxon>
        <taxon>Leptospiraceae</taxon>
        <taxon>Leptospira</taxon>
    </lineage>
</organism>
<dbReference type="GO" id="GO:0004197">
    <property type="term" value="F:cysteine-type endopeptidase activity"/>
    <property type="evidence" value="ECO:0007669"/>
    <property type="project" value="InterPro"/>
</dbReference>
<name>A0A4R9GYU3_9LEPT</name>
<dbReference type="SUPFAM" id="SSF52129">
    <property type="entry name" value="Caspase-like"/>
    <property type="match status" value="1"/>
</dbReference>
<proteinExistence type="predicted"/>
<comment type="caution">
    <text evidence="2">The sequence shown here is derived from an EMBL/GenBank/DDBJ whole genome shotgun (WGS) entry which is preliminary data.</text>
</comment>
<dbReference type="InterPro" id="IPR029030">
    <property type="entry name" value="Caspase-like_dom_sf"/>
</dbReference>
<evidence type="ECO:0000313" key="3">
    <source>
        <dbReference type="Proteomes" id="UP000298097"/>
    </source>
</evidence>